<reference evidence="1" key="1">
    <citation type="journal article" date="2022" name="bioRxiv">
        <title>Sequencing and chromosome-scale assembly of the giantPleurodeles waltlgenome.</title>
        <authorList>
            <person name="Brown T."/>
            <person name="Elewa A."/>
            <person name="Iarovenko S."/>
            <person name="Subramanian E."/>
            <person name="Araus A.J."/>
            <person name="Petzold A."/>
            <person name="Susuki M."/>
            <person name="Suzuki K.-i.T."/>
            <person name="Hayashi T."/>
            <person name="Toyoda A."/>
            <person name="Oliveira C."/>
            <person name="Osipova E."/>
            <person name="Leigh N.D."/>
            <person name="Simon A."/>
            <person name="Yun M.H."/>
        </authorList>
    </citation>
    <scope>NUCLEOTIDE SEQUENCE</scope>
    <source>
        <strain evidence="1">20211129_DDA</strain>
        <tissue evidence="1">Liver</tissue>
    </source>
</reference>
<gene>
    <name evidence="1" type="ORF">NDU88_003793</name>
</gene>
<protein>
    <submittedName>
        <fullName evidence="1">Uncharacterized protein</fullName>
    </submittedName>
</protein>
<sequence>MPRGKTLGPDVLLEVFHSKYPGLLAPCLADMYHEALEQRVLPDTTRDELAIFLLKTANALAIPLLKTATQGAPTMAFWKLSM</sequence>
<proteinExistence type="predicted"/>
<comment type="caution">
    <text evidence="1">The sequence shown here is derived from an EMBL/GenBank/DDBJ whole genome shotgun (WGS) entry which is preliminary data.</text>
</comment>
<evidence type="ECO:0000313" key="1">
    <source>
        <dbReference type="EMBL" id="KAJ1163333.1"/>
    </source>
</evidence>
<dbReference type="Proteomes" id="UP001066276">
    <property type="component" value="Chromosome 4_2"/>
</dbReference>
<name>A0AAV7SGW9_PLEWA</name>
<evidence type="ECO:0000313" key="2">
    <source>
        <dbReference type="Proteomes" id="UP001066276"/>
    </source>
</evidence>
<keyword evidence="2" id="KW-1185">Reference proteome</keyword>
<dbReference type="AlphaFoldDB" id="A0AAV7SGW9"/>
<accession>A0AAV7SGW9</accession>
<organism evidence="1 2">
    <name type="scientific">Pleurodeles waltl</name>
    <name type="common">Iberian ribbed newt</name>
    <dbReference type="NCBI Taxonomy" id="8319"/>
    <lineage>
        <taxon>Eukaryota</taxon>
        <taxon>Metazoa</taxon>
        <taxon>Chordata</taxon>
        <taxon>Craniata</taxon>
        <taxon>Vertebrata</taxon>
        <taxon>Euteleostomi</taxon>
        <taxon>Amphibia</taxon>
        <taxon>Batrachia</taxon>
        <taxon>Caudata</taxon>
        <taxon>Salamandroidea</taxon>
        <taxon>Salamandridae</taxon>
        <taxon>Pleurodelinae</taxon>
        <taxon>Pleurodeles</taxon>
    </lineage>
</organism>
<dbReference type="EMBL" id="JANPWB010000008">
    <property type="protein sequence ID" value="KAJ1163333.1"/>
    <property type="molecule type" value="Genomic_DNA"/>
</dbReference>